<dbReference type="Proteomes" id="UP000824265">
    <property type="component" value="Unassembled WGS sequence"/>
</dbReference>
<reference evidence="4" key="1">
    <citation type="journal article" date="2021" name="PeerJ">
        <title>Extensive microbial diversity within the chicken gut microbiome revealed by metagenomics and culture.</title>
        <authorList>
            <person name="Gilroy R."/>
            <person name="Ravi A."/>
            <person name="Getino M."/>
            <person name="Pursley I."/>
            <person name="Horton D.L."/>
            <person name="Alikhan N.F."/>
            <person name="Baker D."/>
            <person name="Gharbi K."/>
            <person name="Hall N."/>
            <person name="Watson M."/>
            <person name="Adriaenssens E.M."/>
            <person name="Foster-Nyarko E."/>
            <person name="Jarju S."/>
            <person name="Secka A."/>
            <person name="Antonio M."/>
            <person name="Oren A."/>
            <person name="Chaudhuri R.R."/>
            <person name="La Ragione R."/>
            <person name="Hildebrand F."/>
            <person name="Pallen M.J."/>
        </authorList>
    </citation>
    <scope>NUCLEOTIDE SEQUENCE</scope>
    <source>
        <strain evidence="4">CHK195-6426</strain>
    </source>
</reference>
<dbReference type="SMART" id="SM00287">
    <property type="entry name" value="SH3b"/>
    <property type="match status" value="2"/>
</dbReference>
<feature type="compositionally biased region" description="Acidic residues" evidence="1">
    <location>
        <begin position="255"/>
        <end position="269"/>
    </location>
</feature>
<keyword evidence="2" id="KW-0732">Signal</keyword>
<sequence>MKRGKFLFPVVIVAAAAVTVTVALNVGRGTPAEIVQTEQETASAGETDAQETQETQEQTVPEVPLVANEDSDIYSLVATYYNAVALGDTDTILSICDEMSDTELIRFQVNAQYIENYPALEIYTKAGPEEGSTIAYVYYRVIFQNQTTEFPGYQALYICTDENGSLYIKRGENTDDVIEYIRAVNAQDDVVEFNNRITEEYNQLMLDQPELLEYLSELDQQVNKEVGVILAEQSASESESGEDAQTQEQGGEAADAQEGETAGETDVEASQENTVQYATATTTVNVRVSDSEQADRLGKVDGGTTVQVLEERVNGWTKVLYEGQEGYIKSEFLQAAASAESSDGATVIGTVTATTNINVRASASETAEKLGVLAGGDSAELLANENGWCRINYNGQVGYVKAEYVQ</sequence>
<dbReference type="InterPro" id="IPR003646">
    <property type="entry name" value="SH3-like_bac-type"/>
</dbReference>
<feature type="signal peptide" evidence="2">
    <location>
        <begin position="1"/>
        <end position="23"/>
    </location>
</feature>
<dbReference type="PANTHER" id="PTHR34408:SF1">
    <property type="entry name" value="GLYCOSYL HYDROLASE FAMILY 19 DOMAIN-CONTAINING PROTEIN HI_1415"/>
    <property type="match status" value="1"/>
</dbReference>
<proteinExistence type="predicted"/>
<evidence type="ECO:0000313" key="4">
    <source>
        <dbReference type="EMBL" id="HIW81450.1"/>
    </source>
</evidence>
<evidence type="ECO:0000313" key="5">
    <source>
        <dbReference type="Proteomes" id="UP000824265"/>
    </source>
</evidence>
<organism evidence="4 5">
    <name type="scientific">Candidatus Acetatifactor stercoripullorum</name>
    <dbReference type="NCBI Taxonomy" id="2838414"/>
    <lineage>
        <taxon>Bacteria</taxon>
        <taxon>Bacillati</taxon>
        <taxon>Bacillota</taxon>
        <taxon>Clostridia</taxon>
        <taxon>Lachnospirales</taxon>
        <taxon>Lachnospiraceae</taxon>
        <taxon>Acetatifactor</taxon>
    </lineage>
</organism>
<gene>
    <name evidence="4" type="ORF">H9742_08040</name>
</gene>
<name>A0A9D1UCJ2_9FIRM</name>
<dbReference type="InterPro" id="IPR052354">
    <property type="entry name" value="Cell_Wall_Dynamics_Protein"/>
</dbReference>
<dbReference type="PANTHER" id="PTHR34408">
    <property type="entry name" value="FAMILY PROTEIN, PUTATIVE-RELATED"/>
    <property type="match status" value="1"/>
</dbReference>
<dbReference type="AlphaFoldDB" id="A0A9D1UCJ2"/>
<dbReference type="PROSITE" id="PS51781">
    <property type="entry name" value="SH3B"/>
    <property type="match status" value="2"/>
</dbReference>
<accession>A0A9D1UCJ2</accession>
<feature type="region of interest" description="Disordered" evidence="1">
    <location>
        <begin position="233"/>
        <end position="272"/>
    </location>
</feature>
<dbReference type="Pfam" id="PF08239">
    <property type="entry name" value="SH3_3"/>
    <property type="match status" value="2"/>
</dbReference>
<feature type="compositionally biased region" description="Low complexity" evidence="1">
    <location>
        <begin position="46"/>
        <end position="59"/>
    </location>
</feature>
<evidence type="ECO:0000256" key="2">
    <source>
        <dbReference type="SAM" id="SignalP"/>
    </source>
</evidence>
<comment type="caution">
    <text evidence="4">The sequence shown here is derived from an EMBL/GenBank/DDBJ whole genome shotgun (WGS) entry which is preliminary data.</text>
</comment>
<feature type="region of interest" description="Disordered" evidence="1">
    <location>
        <begin position="38"/>
        <end position="61"/>
    </location>
</feature>
<feature type="domain" description="SH3b" evidence="3">
    <location>
        <begin position="346"/>
        <end position="406"/>
    </location>
</feature>
<dbReference type="EMBL" id="DXGH01000042">
    <property type="protein sequence ID" value="HIW81450.1"/>
    <property type="molecule type" value="Genomic_DNA"/>
</dbReference>
<protein>
    <submittedName>
        <fullName evidence="4">SH3 domain-containing protein</fullName>
    </submittedName>
</protein>
<feature type="domain" description="SH3b" evidence="3">
    <location>
        <begin position="273"/>
        <end position="337"/>
    </location>
</feature>
<evidence type="ECO:0000259" key="3">
    <source>
        <dbReference type="PROSITE" id="PS51781"/>
    </source>
</evidence>
<dbReference type="Gene3D" id="2.30.30.40">
    <property type="entry name" value="SH3 Domains"/>
    <property type="match status" value="2"/>
</dbReference>
<evidence type="ECO:0000256" key="1">
    <source>
        <dbReference type="SAM" id="MobiDB-lite"/>
    </source>
</evidence>
<reference evidence="4" key="2">
    <citation type="submission" date="2021-04" db="EMBL/GenBank/DDBJ databases">
        <authorList>
            <person name="Gilroy R."/>
        </authorList>
    </citation>
    <scope>NUCLEOTIDE SEQUENCE</scope>
    <source>
        <strain evidence="4">CHK195-6426</strain>
    </source>
</reference>
<feature type="chain" id="PRO_5039060151" evidence="2">
    <location>
        <begin position="24"/>
        <end position="406"/>
    </location>
</feature>